<dbReference type="Pfam" id="PF00538">
    <property type="entry name" value="Linker_histone"/>
    <property type="match status" value="1"/>
</dbReference>
<dbReference type="InterPro" id="IPR036388">
    <property type="entry name" value="WH-like_DNA-bd_sf"/>
</dbReference>
<feature type="non-terminal residue" evidence="4">
    <location>
        <position position="657"/>
    </location>
</feature>
<dbReference type="GO" id="GO:0000786">
    <property type="term" value="C:nucleosome"/>
    <property type="evidence" value="ECO:0007669"/>
    <property type="project" value="InterPro"/>
</dbReference>
<dbReference type="Gene3D" id="1.10.10.10">
    <property type="entry name" value="Winged helix-like DNA-binding domain superfamily/Winged helix DNA-binding domain"/>
    <property type="match status" value="1"/>
</dbReference>
<dbReference type="AlphaFoldDB" id="A0A1Y2BTF7"/>
<dbReference type="Proteomes" id="UP000193920">
    <property type="component" value="Unassembled WGS sequence"/>
</dbReference>
<dbReference type="OrthoDB" id="5863171at2759"/>
<dbReference type="STRING" id="1754190.A0A1Y2BTF7"/>
<name>A0A1Y2BTF7_9FUNG</name>
<organism evidence="4 5">
    <name type="scientific">Neocallimastix californiae</name>
    <dbReference type="NCBI Taxonomy" id="1754190"/>
    <lineage>
        <taxon>Eukaryota</taxon>
        <taxon>Fungi</taxon>
        <taxon>Fungi incertae sedis</taxon>
        <taxon>Chytridiomycota</taxon>
        <taxon>Chytridiomycota incertae sedis</taxon>
        <taxon>Neocallimastigomycetes</taxon>
        <taxon>Neocallimastigales</taxon>
        <taxon>Neocallimastigaceae</taxon>
        <taxon>Neocallimastix</taxon>
    </lineage>
</organism>
<evidence type="ECO:0000256" key="1">
    <source>
        <dbReference type="ARBA" id="ARBA00020833"/>
    </source>
</evidence>
<comment type="caution">
    <text evidence="4">The sequence shown here is derived from an EMBL/GenBank/DDBJ whole genome shotgun (WGS) entry which is preliminary data.</text>
</comment>
<dbReference type="GO" id="GO:0006334">
    <property type="term" value="P:nucleosome assembly"/>
    <property type="evidence" value="ECO:0007669"/>
    <property type="project" value="InterPro"/>
</dbReference>
<gene>
    <name evidence="4" type="ORF">LY90DRAFT_672688</name>
</gene>
<feature type="compositionally biased region" description="Basic and acidic residues" evidence="2">
    <location>
        <begin position="343"/>
        <end position="357"/>
    </location>
</feature>
<protein>
    <recommendedName>
        <fullName evidence="1">Histone H1</fullName>
    </recommendedName>
</protein>
<evidence type="ECO:0000313" key="5">
    <source>
        <dbReference type="Proteomes" id="UP000193920"/>
    </source>
</evidence>
<dbReference type="PROSITE" id="PS51504">
    <property type="entry name" value="H15"/>
    <property type="match status" value="1"/>
</dbReference>
<accession>A0A1Y2BTF7</accession>
<dbReference type="InterPro" id="IPR036390">
    <property type="entry name" value="WH_DNA-bd_sf"/>
</dbReference>
<proteinExistence type="predicted"/>
<sequence>MNETLIVDTDITSKPSENSISNVNEINKTKLNVNSIVKTLNLAKDSSNTENDKNNGKNKHYCLICGQLFFCETKNIDKKNNEDECKNAFLFHDRICYRCRGPFQNKKEKLEKLSIPILVSLLLQASLKHLDVNNMVNQALYSKQDSLKSAILSNITAPLILSPHSSQLLIINDKDSIVISSKKNDDSKNTISNMLHRKVIESNQQLLNFGAIQRQAIQLTPSGRKPRTGPLGSYEDMIVQALISIGDINGSKPKDIFDWMEQHCLGIPEAFRASASQALKKAVEKEKVQRIGNGLYKMNKKYELEILSKKEKQNSKSNANLPNHNLSESSSTNSNDTKSLSKNNEKSKKNAIKEKNKENIDSGNIYIKKETSKLSKSDTSSSNKYDTSYAKKLLKHPYKKRKITKEDDVPNNIKSLNDTSQSIDEIITSSLSSPMDLISNTINSNKLSENTPLTMDQTLSKAFPDIISSDVYNNITNETNFVESSNSSVSPFSNESTLTSPNQNIYNSSYTLSSKKKEEMNLLSKYTNALSNDITNINIESLNFNDDKDKAIYDQLIQQDPSTISSDVVGDSTGGLNLLSSELFPTSVGDENLNQESTGTNNIPLFYDPRLQYLINPTSNTISPSIIDFLNQSNTINPVTHSLSPFNNSPSTSSRSN</sequence>
<feature type="region of interest" description="Disordered" evidence="2">
    <location>
        <begin position="312"/>
        <end position="357"/>
    </location>
</feature>
<evidence type="ECO:0000259" key="3">
    <source>
        <dbReference type="PROSITE" id="PS51504"/>
    </source>
</evidence>
<evidence type="ECO:0000256" key="2">
    <source>
        <dbReference type="SAM" id="MobiDB-lite"/>
    </source>
</evidence>
<dbReference type="SUPFAM" id="SSF46785">
    <property type="entry name" value="Winged helix' DNA-binding domain"/>
    <property type="match status" value="1"/>
</dbReference>
<keyword evidence="5" id="KW-1185">Reference proteome</keyword>
<dbReference type="InterPro" id="IPR005818">
    <property type="entry name" value="Histone_H1/H5_H15"/>
</dbReference>
<dbReference type="GO" id="GO:0003677">
    <property type="term" value="F:DNA binding"/>
    <property type="evidence" value="ECO:0007669"/>
    <property type="project" value="InterPro"/>
</dbReference>
<reference evidence="4 5" key="1">
    <citation type="submission" date="2016-08" db="EMBL/GenBank/DDBJ databases">
        <title>A Parts List for Fungal Cellulosomes Revealed by Comparative Genomics.</title>
        <authorList>
            <consortium name="DOE Joint Genome Institute"/>
            <person name="Haitjema C.H."/>
            <person name="Gilmore S.P."/>
            <person name="Henske J.K."/>
            <person name="Solomon K.V."/>
            <person name="De Groot R."/>
            <person name="Kuo A."/>
            <person name="Mondo S.J."/>
            <person name="Salamov A.A."/>
            <person name="Labutti K."/>
            <person name="Zhao Z."/>
            <person name="Chiniquy J."/>
            <person name="Barry K."/>
            <person name="Brewer H.M."/>
            <person name="Purvine S.O."/>
            <person name="Wright A.T."/>
            <person name="Boxma B."/>
            <person name="Van Alen T."/>
            <person name="Hackstein J.H."/>
            <person name="Baker S.E."/>
            <person name="Grigoriev I.V."/>
            <person name="O'Malley M.A."/>
        </authorList>
    </citation>
    <scope>NUCLEOTIDE SEQUENCE [LARGE SCALE GENOMIC DNA]</scope>
    <source>
        <strain evidence="4 5">G1</strain>
    </source>
</reference>
<evidence type="ECO:0000313" key="4">
    <source>
        <dbReference type="EMBL" id="ORY38040.1"/>
    </source>
</evidence>
<feature type="domain" description="H15" evidence="3">
    <location>
        <begin position="230"/>
        <end position="300"/>
    </location>
</feature>
<dbReference type="EMBL" id="MCOG01000139">
    <property type="protein sequence ID" value="ORY38040.1"/>
    <property type="molecule type" value="Genomic_DNA"/>
</dbReference>
<feature type="compositionally biased region" description="Polar residues" evidence="2">
    <location>
        <begin position="315"/>
        <end position="337"/>
    </location>
</feature>